<dbReference type="AlphaFoldDB" id="A0A5P2CXS9"/>
<dbReference type="InterPro" id="IPR028957">
    <property type="entry name" value="Imm50"/>
</dbReference>
<sequence>MNISELSDSSELTELYGGRPPELGDCLLFSVHIDERDASVTLGFETRELPARPKAEWAGTVYNTFFFSLVFPGVAGLRVRGVLAEEHREVSLAAAPGGRIAVSVTGPHRSLAFTAGGCGVIGVGVRLQGGL</sequence>
<accession>A0A5P2CXS9</accession>
<dbReference type="Pfam" id="PF15594">
    <property type="entry name" value="Imm50"/>
    <property type="match status" value="1"/>
</dbReference>
<dbReference type="OrthoDB" id="4229595at2"/>
<name>A0A5P2CXS9_STRVZ</name>
<gene>
    <name evidence="1" type="ORF">DEJ50_07625</name>
</gene>
<evidence type="ECO:0000313" key="1">
    <source>
        <dbReference type="EMBL" id="QES47704.1"/>
    </source>
</evidence>
<evidence type="ECO:0000313" key="2">
    <source>
        <dbReference type="Proteomes" id="UP000325211"/>
    </source>
</evidence>
<evidence type="ECO:0008006" key="3">
    <source>
        <dbReference type="Google" id="ProtNLM"/>
    </source>
</evidence>
<reference evidence="1 2" key="1">
    <citation type="submission" date="2018-05" db="EMBL/GenBank/DDBJ databases">
        <title>Streptomyces venezuelae.</title>
        <authorList>
            <person name="Kim W."/>
            <person name="Lee N."/>
            <person name="Cho B.-K."/>
        </authorList>
    </citation>
    <scope>NUCLEOTIDE SEQUENCE [LARGE SCALE GENOMIC DNA]</scope>
    <source>
        <strain evidence="1 2">ATCC 21782</strain>
    </source>
</reference>
<dbReference type="EMBL" id="CP029190">
    <property type="protein sequence ID" value="QES47704.1"/>
    <property type="molecule type" value="Genomic_DNA"/>
</dbReference>
<proteinExistence type="predicted"/>
<protein>
    <recommendedName>
        <fullName evidence="3">Immunity protein 50 of polymorphic toxin system</fullName>
    </recommendedName>
</protein>
<dbReference type="RefSeq" id="WP_150206825.1">
    <property type="nucleotide sequence ID" value="NZ_CP029190.1"/>
</dbReference>
<dbReference type="Proteomes" id="UP000325211">
    <property type="component" value="Chromosome"/>
</dbReference>
<organism evidence="1 2">
    <name type="scientific">Streptomyces venezuelae</name>
    <dbReference type="NCBI Taxonomy" id="54571"/>
    <lineage>
        <taxon>Bacteria</taxon>
        <taxon>Bacillati</taxon>
        <taxon>Actinomycetota</taxon>
        <taxon>Actinomycetes</taxon>
        <taxon>Kitasatosporales</taxon>
        <taxon>Streptomycetaceae</taxon>
        <taxon>Streptomyces</taxon>
    </lineage>
</organism>